<comment type="caution">
    <text evidence="1">The sequence shown here is derived from an EMBL/GenBank/DDBJ whole genome shotgun (WGS) entry which is preliminary data.</text>
</comment>
<name>A0A7Y6K492_9BURK</name>
<dbReference type="AlphaFoldDB" id="A0A7Y6K492"/>
<reference evidence="1 2" key="1">
    <citation type="submission" date="2020-02" db="EMBL/GenBank/DDBJ databases">
        <title>Paraburkholderia simonii sp. nov. and Paraburkholderia youngii sp. nov. Brazilian and Mexican Mimosa-associated rhizobia.</title>
        <authorList>
            <person name="Mavima L."/>
            <person name="Beukes C.W."/>
            <person name="Chan W.Y."/>
            <person name="Palmer M."/>
            <person name="De Meyer S.E."/>
            <person name="James E.K."/>
            <person name="Venter S.N."/>
            <person name="Steenkamp E.T."/>
        </authorList>
    </citation>
    <scope>NUCLEOTIDE SEQUENCE [LARGE SCALE GENOMIC DNA]</scope>
    <source>
        <strain evidence="1 2">JPY169</strain>
    </source>
</reference>
<protein>
    <submittedName>
        <fullName evidence="1">Uncharacterized protein</fullName>
    </submittedName>
</protein>
<organism evidence="1 2">
    <name type="scientific">Paraburkholderia youngii</name>
    <dbReference type="NCBI Taxonomy" id="2782701"/>
    <lineage>
        <taxon>Bacteria</taxon>
        <taxon>Pseudomonadati</taxon>
        <taxon>Pseudomonadota</taxon>
        <taxon>Betaproteobacteria</taxon>
        <taxon>Burkholderiales</taxon>
        <taxon>Burkholderiaceae</taxon>
        <taxon>Paraburkholderia</taxon>
    </lineage>
</organism>
<gene>
    <name evidence="1" type="ORF">G5S42_26770</name>
</gene>
<evidence type="ECO:0000313" key="1">
    <source>
        <dbReference type="EMBL" id="NUY03225.1"/>
    </source>
</evidence>
<dbReference type="RefSeq" id="WP_176109477.1">
    <property type="nucleotide sequence ID" value="NZ_JAALDK010000001.1"/>
</dbReference>
<accession>A0A7Y6K492</accession>
<dbReference type="GeneID" id="301103953"/>
<evidence type="ECO:0000313" key="2">
    <source>
        <dbReference type="Proteomes" id="UP000594380"/>
    </source>
</evidence>
<dbReference type="Proteomes" id="UP000594380">
    <property type="component" value="Unassembled WGS sequence"/>
</dbReference>
<sequence length="111" mass="12892">MELRVIVLVLRLHDGIAQYASPQAVALLTPDRNAFYVERRCIRRAGKMLSGEQLVVRSYVRLVTFDDPLRFAVRGRRQFAFQIDPQLIGPIVVRLPQQERIDQVEQRGIYD</sequence>
<dbReference type="EMBL" id="JAALDK010000001">
    <property type="protein sequence ID" value="NUY03225.1"/>
    <property type="molecule type" value="Genomic_DNA"/>
</dbReference>
<proteinExistence type="predicted"/>